<proteinExistence type="predicted"/>
<reference evidence="1 2" key="1">
    <citation type="submission" date="2016-11" db="EMBL/GenBank/DDBJ databases">
        <authorList>
            <person name="Jaros S."/>
            <person name="Januszkiewicz K."/>
            <person name="Wedrychowicz H."/>
        </authorList>
    </citation>
    <scope>NUCLEOTIDE SEQUENCE [LARGE SCALE GENOMIC DNA]</scope>
    <source>
        <strain evidence="1">NCIMB 2154T</strain>
    </source>
</reference>
<keyword evidence="2" id="KW-1185">Reference proteome</keyword>
<protein>
    <submittedName>
        <fullName evidence="1">Uncharacterized protein</fullName>
    </submittedName>
</protein>
<organism evidence="1 2">
    <name type="scientific">Tenacibaculum maritimum NCIMB 2154</name>
    <dbReference type="NCBI Taxonomy" id="1349785"/>
    <lineage>
        <taxon>Bacteria</taxon>
        <taxon>Pseudomonadati</taxon>
        <taxon>Bacteroidota</taxon>
        <taxon>Flavobacteriia</taxon>
        <taxon>Flavobacteriales</taxon>
        <taxon>Flavobacteriaceae</taxon>
        <taxon>Tenacibaculum</taxon>
    </lineage>
</organism>
<evidence type="ECO:0000313" key="1">
    <source>
        <dbReference type="EMBL" id="SFZ79958.1"/>
    </source>
</evidence>
<evidence type="ECO:0000313" key="2">
    <source>
        <dbReference type="Proteomes" id="UP000231564"/>
    </source>
</evidence>
<dbReference type="SUPFAM" id="SSF49464">
    <property type="entry name" value="Carboxypeptidase regulatory domain-like"/>
    <property type="match status" value="1"/>
</dbReference>
<dbReference type="KEGG" id="tmar:MARIT_0037"/>
<gene>
    <name evidence="1" type="ORF">MARIT_0037</name>
</gene>
<name>A0A2H1E5D7_9FLAO</name>
<accession>A0A2H1E5D7</accession>
<dbReference type="AlphaFoldDB" id="A0A2H1E5D7"/>
<dbReference type="InterPro" id="IPR008969">
    <property type="entry name" value="CarboxyPept-like_regulatory"/>
</dbReference>
<sequence length="118" mass="13987">MVNQIRIKMRIIILLLLLFLNIQCKTKILNYQGIIVDKNNIPLNNLTIEGRDHSNIKVTTDNNGFFKLKAKNNFIETFLYIKREGKKIDSIQIIRTHPEYGVKFYFVDNRKDTLFIKK</sequence>
<dbReference type="EMBL" id="LT634361">
    <property type="protein sequence ID" value="SFZ79958.1"/>
    <property type="molecule type" value="Genomic_DNA"/>
</dbReference>
<dbReference type="Proteomes" id="UP000231564">
    <property type="component" value="Chromosome MARIT"/>
</dbReference>